<name>A0A4R7TXU4_9BACT</name>
<gene>
    <name evidence="1" type="ORF">JN03_0285</name>
</gene>
<proteinExistence type="predicted"/>
<reference evidence="1 2" key="1">
    <citation type="submission" date="2019-03" db="EMBL/GenBank/DDBJ databases">
        <title>Genomic Encyclopedia of Archaeal and Bacterial Type Strains, Phase II (KMG-II): from individual species to whole genera.</title>
        <authorList>
            <person name="Goeker M."/>
        </authorList>
    </citation>
    <scope>NUCLEOTIDE SEQUENCE [LARGE SCALE GENOMIC DNA]</scope>
    <source>
        <strain evidence="1 2">ATCC 25591</strain>
    </source>
</reference>
<dbReference type="EMBL" id="SOCH01000003">
    <property type="protein sequence ID" value="TDU97770.1"/>
    <property type="molecule type" value="Genomic_DNA"/>
</dbReference>
<dbReference type="AlphaFoldDB" id="A0A4R7TXU4"/>
<evidence type="ECO:0000313" key="2">
    <source>
        <dbReference type="Proteomes" id="UP000294882"/>
    </source>
</evidence>
<dbReference type="Proteomes" id="UP000294882">
    <property type="component" value="Unassembled WGS sequence"/>
</dbReference>
<protein>
    <submittedName>
        <fullName evidence="1">Uncharacterized protein</fullName>
    </submittedName>
</protein>
<sequence length="154" mass="18484">MILTIKSIKKYLYYKEMNLNDDFNLEDILRGELKEEFNKKHIISFHKDYLSDLLNENVEKSTKAHVKNPWFTQNMNNNRMELFKCALNLTKSFIYNSSYLKENLSIIFDLLYSSNCDYKKDEKEMMFAHAFNSLQILIPVFLQLFHQLVECLNM</sequence>
<accession>A0A4R7TXU4</accession>
<evidence type="ECO:0000313" key="1">
    <source>
        <dbReference type="EMBL" id="TDU97770.1"/>
    </source>
</evidence>
<comment type="caution">
    <text evidence="1">The sequence shown here is derived from an EMBL/GenBank/DDBJ whole genome shotgun (WGS) entry which is preliminary data.</text>
</comment>
<organism evidence="1 2">
    <name type="scientific">Metamycoplasma hyosynoviae</name>
    <dbReference type="NCBI Taxonomy" id="29559"/>
    <lineage>
        <taxon>Bacteria</taxon>
        <taxon>Bacillati</taxon>
        <taxon>Mycoplasmatota</taxon>
        <taxon>Mycoplasmoidales</taxon>
        <taxon>Metamycoplasmataceae</taxon>
        <taxon>Metamycoplasma</taxon>
    </lineage>
</organism>